<accession>A0A059BRJ0</accession>
<gene>
    <name evidence="1" type="ORF">EUGRSUZ_F02333</name>
</gene>
<dbReference type="EMBL" id="KK198758">
    <property type="protein sequence ID" value="KCW68727.1"/>
    <property type="molecule type" value="Genomic_DNA"/>
</dbReference>
<dbReference type="AlphaFoldDB" id="A0A059BRJ0"/>
<evidence type="ECO:0000313" key="1">
    <source>
        <dbReference type="EMBL" id="KCW68727.1"/>
    </source>
</evidence>
<protein>
    <submittedName>
        <fullName evidence="1">Uncharacterized protein</fullName>
    </submittedName>
</protein>
<organism evidence="1">
    <name type="scientific">Eucalyptus grandis</name>
    <name type="common">Flooded gum</name>
    <dbReference type="NCBI Taxonomy" id="71139"/>
    <lineage>
        <taxon>Eukaryota</taxon>
        <taxon>Viridiplantae</taxon>
        <taxon>Streptophyta</taxon>
        <taxon>Embryophyta</taxon>
        <taxon>Tracheophyta</taxon>
        <taxon>Spermatophyta</taxon>
        <taxon>Magnoliopsida</taxon>
        <taxon>eudicotyledons</taxon>
        <taxon>Gunneridae</taxon>
        <taxon>Pentapetalae</taxon>
        <taxon>rosids</taxon>
        <taxon>malvids</taxon>
        <taxon>Myrtales</taxon>
        <taxon>Myrtaceae</taxon>
        <taxon>Myrtoideae</taxon>
        <taxon>Eucalypteae</taxon>
        <taxon>Eucalyptus</taxon>
    </lineage>
</organism>
<name>A0A059BRJ0_EUCGR</name>
<sequence>MKPLLQGTPRVSWNRKSLTPAKCKFRGMSKLAREPNPLEQDWRTCVEDGLKGPIFGYLDISQEKVRLIIQSTDGKDQKEANISYNFAELKYSTGDRKQLPVSNDQQPRHKN</sequence>
<dbReference type="Gramene" id="KCW68727">
    <property type="protein sequence ID" value="KCW68727"/>
    <property type="gene ID" value="EUGRSUZ_F02333"/>
</dbReference>
<proteinExistence type="predicted"/>
<reference evidence="1" key="1">
    <citation type="submission" date="2013-07" db="EMBL/GenBank/DDBJ databases">
        <title>The genome of Eucalyptus grandis.</title>
        <authorList>
            <person name="Schmutz J."/>
            <person name="Hayes R."/>
            <person name="Myburg A."/>
            <person name="Tuskan G."/>
            <person name="Grattapaglia D."/>
            <person name="Rokhsar D.S."/>
        </authorList>
    </citation>
    <scope>NUCLEOTIDE SEQUENCE</scope>
    <source>
        <tissue evidence="1">Leaf extractions</tissue>
    </source>
</reference>
<dbReference type="InParanoid" id="A0A059BRJ0"/>